<keyword evidence="10" id="KW-0966">Cell projection</keyword>
<evidence type="ECO:0000259" key="9">
    <source>
        <dbReference type="Pfam" id="PF22638"/>
    </source>
</evidence>
<keyword evidence="5 7" id="KW-0964">Secreted</keyword>
<evidence type="ECO:0000259" key="8">
    <source>
        <dbReference type="Pfam" id="PF06429"/>
    </source>
</evidence>
<dbReference type="SUPFAM" id="SSF64518">
    <property type="entry name" value="Phase 1 flagellin"/>
    <property type="match status" value="1"/>
</dbReference>
<protein>
    <recommendedName>
        <fullName evidence="4 7">Flagellar hook-associated protein 1</fullName>
        <shortName evidence="7">HAP1</shortName>
    </recommendedName>
</protein>
<comment type="subcellular location">
    <subcellularLocation>
        <location evidence="1 7">Bacterial flagellum</location>
    </subcellularLocation>
    <subcellularLocation>
        <location evidence="2 7">Secreted</location>
    </subcellularLocation>
</comment>
<evidence type="ECO:0000256" key="3">
    <source>
        <dbReference type="ARBA" id="ARBA00009677"/>
    </source>
</evidence>
<feature type="domain" description="Flagellar hook-associated protein FlgK helical" evidence="9">
    <location>
        <begin position="90"/>
        <end position="320"/>
    </location>
</feature>
<evidence type="ECO:0000256" key="5">
    <source>
        <dbReference type="ARBA" id="ARBA00022525"/>
    </source>
</evidence>
<name>A0ABT2ALE5_9BURK</name>
<keyword evidence="11" id="KW-1185">Reference proteome</keyword>
<dbReference type="Proteomes" id="UP001206572">
    <property type="component" value="Unassembled WGS sequence"/>
</dbReference>
<dbReference type="Pfam" id="PF22638">
    <property type="entry name" value="FlgK_D1"/>
    <property type="match status" value="1"/>
</dbReference>
<reference evidence="10 11" key="1">
    <citation type="submission" date="2022-08" db="EMBL/GenBank/DDBJ databases">
        <title>Reclassification of Massilia species as members of the genera Telluria, Duganella, Pseudoduganella, Mokoshia gen. nov. and Zemynaea gen. nov. using orthogonal and non-orthogonal genome-based approaches.</title>
        <authorList>
            <person name="Bowman J.P."/>
        </authorList>
    </citation>
    <scope>NUCLEOTIDE SEQUENCE [LARGE SCALE GENOMIC DNA]</scope>
    <source>
        <strain evidence="10 11">JCM 31661</strain>
    </source>
</reference>
<organism evidence="10 11">
    <name type="scientific">Massilia agri</name>
    <dbReference type="NCBI Taxonomy" id="1886785"/>
    <lineage>
        <taxon>Bacteria</taxon>
        <taxon>Pseudomonadati</taxon>
        <taxon>Pseudomonadota</taxon>
        <taxon>Betaproteobacteria</taxon>
        <taxon>Burkholderiales</taxon>
        <taxon>Oxalobacteraceae</taxon>
        <taxon>Telluria group</taxon>
        <taxon>Massilia</taxon>
    </lineage>
</organism>
<dbReference type="Pfam" id="PF06429">
    <property type="entry name" value="Flg_bbr_C"/>
    <property type="match status" value="1"/>
</dbReference>
<gene>
    <name evidence="7 10" type="primary">flgK</name>
    <name evidence="10" type="ORF">NX780_11905</name>
</gene>
<evidence type="ECO:0000256" key="6">
    <source>
        <dbReference type="ARBA" id="ARBA00023143"/>
    </source>
</evidence>
<dbReference type="PANTHER" id="PTHR30033:SF1">
    <property type="entry name" value="FLAGELLAR HOOK-ASSOCIATED PROTEIN 1"/>
    <property type="match status" value="1"/>
</dbReference>
<evidence type="ECO:0000256" key="7">
    <source>
        <dbReference type="RuleBase" id="RU362065"/>
    </source>
</evidence>
<evidence type="ECO:0000313" key="11">
    <source>
        <dbReference type="Proteomes" id="UP001206572"/>
    </source>
</evidence>
<keyword evidence="10" id="KW-0282">Flagellum</keyword>
<proteinExistence type="inferred from homology"/>
<dbReference type="InterPro" id="IPR002371">
    <property type="entry name" value="FlgK"/>
</dbReference>
<evidence type="ECO:0000313" key="10">
    <source>
        <dbReference type="EMBL" id="MCS0597049.1"/>
    </source>
</evidence>
<keyword evidence="6 7" id="KW-0975">Bacterial flagellum</keyword>
<comment type="caution">
    <text evidence="10">The sequence shown here is derived from an EMBL/GenBank/DDBJ whole genome shotgun (WGS) entry which is preliminary data.</text>
</comment>
<comment type="similarity">
    <text evidence="3 7">Belongs to the flagella basal body rod proteins family.</text>
</comment>
<dbReference type="PRINTS" id="PR01005">
    <property type="entry name" value="FLGHOOKAP1"/>
</dbReference>
<dbReference type="EMBL" id="JANUHA010000007">
    <property type="protein sequence ID" value="MCS0597049.1"/>
    <property type="molecule type" value="Genomic_DNA"/>
</dbReference>
<accession>A0ABT2ALE5</accession>
<dbReference type="InterPro" id="IPR053927">
    <property type="entry name" value="FlgK_helical"/>
</dbReference>
<keyword evidence="10" id="KW-0969">Cilium</keyword>
<dbReference type="PANTHER" id="PTHR30033">
    <property type="entry name" value="FLAGELLAR HOOK-ASSOCIATED PROTEIN 1"/>
    <property type="match status" value="1"/>
</dbReference>
<feature type="domain" description="Flagellar basal-body/hook protein C-terminal" evidence="8">
    <location>
        <begin position="415"/>
        <end position="454"/>
    </location>
</feature>
<dbReference type="InterPro" id="IPR010930">
    <property type="entry name" value="Flg_bb/hook_C_dom"/>
</dbReference>
<evidence type="ECO:0000256" key="4">
    <source>
        <dbReference type="ARBA" id="ARBA00016244"/>
    </source>
</evidence>
<evidence type="ECO:0000256" key="2">
    <source>
        <dbReference type="ARBA" id="ARBA00004613"/>
    </source>
</evidence>
<sequence length="457" mass="47719">MPMINNALSGALAAQVALSASSQNIANLQTKGYTRQSALLTAIGPGADPRGVGNGVQVSSLLRFSDGYKSQAMWRAASELGSYAQTQPYLSQLESVMGDKTASLSAGIDEFFGALNAVAGDPGSSPLYQQVLDSAGLMAERFNGLNNVFNAQLQSLRTQRSAIVDSANAQISAIARLNQQISQAQATGQNASIMIDARDQAIDELASKMALDVTDNADGTRDVALKTGQALVLGGLYGTLKAAPTATSAQEFTLTFANTTYVLDPAKLGGQLGGLGKYEAEKLLPLQNDIADIAQQLANKINTQLGLGYKQDGSAGTPLFVFTPGSNADMLKVSSGFLVKDLAFSGDGAPGDTGNLQKLVTIKSQPVTVGSIGSVLLSDADVQLVGKLGVDSQLNKASLKTSQTVRTQAVDDWQSTSGVNQDEEAVNLVEFQNMYQANMKVISVANQLFDATLAMMG</sequence>
<dbReference type="NCBIfam" id="TIGR02492">
    <property type="entry name" value="flgK_ends"/>
    <property type="match status" value="1"/>
</dbReference>
<evidence type="ECO:0000256" key="1">
    <source>
        <dbReference type="ARBA" id="ARBA00004365"/>
    </source>
</evidence>